<feature type="domain" description="STAS" evidence="3">
    <location>
        <begin position="261"/>
        <end position="372"/>
    </location>
</feature>
<dbReference type="Gene3D" id="3.30.450.20">
    <property type="entry name" value="PAS domain"/>
    <property type="match status" value="2"/>
</dbReference>
<dbReference type="Gene3D" id="3.30.750.24">
    <property type="entry name" value="STAS domain"/>
    <property type="match status" value="1"/>
</dbReference>
<dbReference type="PANTHER" id="PTHR33745">
    <property type="entry name" value="RSBT ANTAGONIST PROTEIN RSBS-RELATED"/>
    <property type="match status" value="1"/>
</dbReference>
<dbReference type="SUPFAM" id="SSF52091">
    <property type="entry name" value="SpoIIaa-like"/>
    <property type="match status" value="1"/>
</dbReference>
<dbReference type="Pfam" id="PF00989">
    <property type="entry name" value="PAS"/>
    <property type="match status" value="1"/>
</dbReference>
<keyword evidence="1" id="KW-0597">Phosphoprotein</keyword>
<evidence type="ECO:0000259" key="3">
    <source>
        <dbReference type="PROSITE" id="PS50801"/>
    </source>
</evidence>
<dbReference type="CDD" id="cd07041">
    <property type="entry name" value="STAS_RsbR_RsbS_like"/>
    <property type="match status" value="1"/>
</dbReference>
<evidence type="ECO:0000313" key="4">
    <source>
        <dbReference type="EMBL" id="MDC0747921.1"/>
    </source>
</evidence>
<accession>A0ABT5F1G2</accession>
<dbReference type="RefSeq" id="WP_271926650.1">
    <property type="nucleotide sequence ID" value="NZ_JAQNDO010000001.1"/>
</dbReference>
<dbReference type="InterPro" id="IPR000700">
    <property type="entry name" value="PAS-assoc_C"/>
</dbReference>
<evidence type="ECO:0000313" key="5">
    <source>
        <dbReference type="Proteomes" id="UP001221411"/>
    </source>
</evidence>
<evidence type="ECO:0000259" key="2">
    <source>
        <dbReference type="PROSITE" id="PS50113"/>
    </source>
</evidence>
<feature type="domain" description="PAC" evidence="2">
    <location>
        <begin position="191"/>
        <end position="245"/>
    </location>
</feature>
<dbReference type="InterPro" id="IPR051932">
    <property type="entry name" value="Bact_StressResp_Reg"/>
</dbReference>
<keyword evidence="5" id="KW-1185">Reference proteome</keyword>
<dbReference type="SUPFAM" id="SSF55785">
    <property type="entry name" value="PYP-like sensor domain (PAS domain)"/>
    <property type="match status" value="2"/>
</dbReference>
<reference evidence="4 5" key="1">
    <citation type="submission" date="2022-11" db="EMBL/GenBank/DDBJ databases">
        <title>Minimal conservation of predation-associated metabolite biosynthetic gene clusters underscores biosynthetic potential of Myxococcota including descriptions for ten novel species: Archangium lansinium sp. nov., Myxococcus landrumus sp. nov., Nannocystis bai.</title>
        <authorList>
            <person name="Ahearne A."/>
            <person name="Stevens C."/>
            <person name="Dowd S."/>
        </authorList>
    </citation>
    <scope>NUCLEOTIDE SEQUENCE [LARGE SCALE GENOMIC DNA]</scope>
    <source>
        <strain evidence="4 5">RJM3</strain>
    </source>
</reference>
<protein>
    <submittedName>
        <fullName evidence="4">PAS domain S-box protein</fullName>
    </submittedName>
</protein>
<dbReference type="CDD" id="cd00130">
    <property type="entry name" value="PAS"/>
    <property type="match status" value="1"/>
</dbReference>
<dbReference type="InterPro" id="IPR000014">
    <property type="entry name" value="PAS"/>
</dbReference>
<sequence>MSTEMQYDHQARRFFLTNPDICLVVGSGGAISCSNLAAERVFGAACEQGTSLTDLLLPEARAALSSVCEGLREGGEPSVFECSLRGRDGRYETYVCVAWRTAGDEIHVTLRPNGNAVDRVPDLAALEKRARILDVIFNSLPIAVWTCNENGILTLQEGKALETAGLRSGQLVGRNLFDLYANDPTIVDTRAALEGRAAHNSSEVHGVFWENWVLPMREESGTISGLVGVSMDVSEFRRVEQELLAKIELIHKQQQVIRELGVPIIQVWDQVLTLPLVGVVDSARADEVMANLLQTVLQTRARFAILDLTGVDIVDTATANHLLQMISAIRLMGAEGIITGIRPTVAQTMIGLGLDISSTVTLASLRDALKFCIRRMNEAA</sequence>
<dbReference type="InterPro" id="IPR036513">
    <property type="entry name" value="STAS_dom_sf"/>
</dbReference>
<dbReference type="Pfam" id="PF01740">
    <property type="entry name" value="STAS"/>
    <property type="match status" value="1"/>
</dbReference>
<dbReference type="InterPro" id="IPR013767">
    <property type="entry name" value="PAS_fold"/>
</dbReference>
<name>A0ABT5F1G2_9BACT</name>
<comment type="caution">
    <text evidence="4">The sequence shown here is derived from an EMBL/GenBank/DDBJ whole genome shotgun (WGS) entry which is preliminary data.</text>
</comment>
<dbReference type="EMBL" id="JAQNDO010000001">
    <property type="protein sequence ID" value="MDC0747921.1"/>
    <property type="molecule type" value="Genomic_DNA"/>
</dbReference>
<gene>
    <name evidence="4" type="ORF">POL67_41710</name>
</gene>
<dbReference type="PROSITE" id="PS50801">
    <property type="entry name" value="STAS"/>
    <property type="match status" value="1"/>
</dbReference>
<dbReference type="NCBIfam" id="TIGR00229">
    <property type="entry name" value="sensory_box"/>
    <property type="match status" value="1"/>
</dbReference>
<dbReference type="PROSITE" id="PS50113">
    <property type="entry name" value="PAC"/>
    <property type="match status" value="1"/>
</dbReference>
<organism evidence="4 5">
    <name type="scientific">Polyangium mundeleinium</name>
    <dbReference type="NCBI Taxonomy" id="2995306"/>
    <lineage>
        <taxon>Bacteria</taxon>
        <taxon>Pseudomonadati</taxon>
        <taxon>Myxococcota</taxon>
        <taxon>Polyangia</taxon>
        <taxon>Polyangiales</taxon>
        <taxon>Polyangiaceae</taxon>
        <taxon>Polyangium</taxon>
    </lineage>
</organism>
<evidence type="ECO:0000256" key="1">
    <source>
        <dbReference type="ARBA" id="ARBA00022553"/>
    </source>
</evidence>
<dbReference type="Proteomes" id="UP001221411">
    <property type="component" value="Unassembled WGS sequence"/>
</dbReference>
<proteinExistence type="predicted"/>
<dbReference type="InterPro" id="IPR002645">
    <property type="entry name" value="STAS_dom"/>
</dbReference>
<dbReference type="InterPro" id="IPR035965">
    <property type="entry name" value="PAS-like_dom_sf"/>
</dbReference>
<dbReference type="PANTHER" id="PTHR33745:SF3">
    <property type="entry name" value="RSBT CO-ANTAGONIST PROTEIN RSBRC"/>
    <property type="match status" value="1"/>
</dbReference>